<feature type="region of interest" description="Disordered" evidence="7">
    <location>
        <begin position="645"/>
        <end position="664"/>
    </location>
</feature>
<evidence type="ECO:0000256" key="3">
    <source>
        <dbReference type="ARBA" id="ARBA00022475"/>
    </source>
</evidence>
<name>A0AB37CJM2_STRSL</name>
<keyword evidence="4 8" id="KW-0812">Transmembrane</keyword>
<dbReference type="NCBIfam" id="NF045973">
    <property type="entry name" value="conju_CD1115"/>
    <property type="match status" value="1"/>
</dbReference>
<dbReference type="EMBL" id="CP040804">
    <property type="protein sequence ID" value="QEM31963.1"/>
    <property type="molecule type" value="Genomic_DNA"/>
</dbReference>
<dbReference type="CDD" id="cd01127">
    <property type="entry name" value="TrwB_TraG_TraD_VirD4"/>
    <property type="match status" value="1"/>
</dbReference>
<evidence type="ECO:0000256" key="5">
    <source>
        <dbReference type="ARBA" id="ARBA00022989"/>
    </source>
</evidence>
<evidence type="ECO:0000313" key="10">
    <source>
        <dbReference type="Proteomes" id="UP000322622"/>
    </source>
</evidence>
<dbReference type="InterPro" id="IPR027417">
    <property type="entry name" value="P-loop_NTPase"/>
</dbReference>
<dbReference type="Proteomes" id="UP000322622">
    <property type="component" value="Chromosome"/>
</dbReference>
<dbReference type="InterPro" id="IPR003688">
    <property type="entry name" value="TraG/VirD4"/>
</dbReference>
<accession>A0AB37CJM2</accession>
<feature type="transmembrane region" description="Helical" evidence="8">
    <location>
        <begin position="61"/>
        <end position="80"/>
    </location>
</feature>
<reference evidence="9 10" key="1">
    <citation type="submission" date="2019-06" db="EMBL/GenBank/DDBJ databases">
        <title>Complete genome sequence of Streptococcus salivarius LAB813.</title>
        <authorList>
            <person name="Levesque C.M."/>
            <person name="Gong S.-G."/>
            <person name="Dufour D."/>
            <person name="Barbour A."/>
        </authorList>
    </citation>
    <scope>NUCLEOTIDE SEQUENCE [LARGE SCALE GENOMIC DNA]</scope>
    <source>
        <strain evidence="9 10">LAB813</strain>
    </source>
</reference>
<sequence length="664" mass="75533">MQKKKPKFWPFAVLGLIFALALNRGYTLFSMAPPVTAEHLFMPYEYTVTNYFNPPYFLFSSKPLGFAALAIGFFIALVLYGKMSTTKNLRSGEEAGSARFATPRELQGFQDKEPENNMLFTQNVKMGLYNKRLPFEWQLNKNVLACGLPGDGKTFTYVKPNLMQMNGSYVVTDPKGLLVHEVGTMLEEHGYQVKVFDLVTLSNSNTFNPFKYMHSELDIDRVTEAIIEGTKKSDSQGENFWVQANLLLTRALIGYLYFDSQVRGYEPNLSMIGDLLRNLQRKEEDVPAPVELMFEELEEALPGNYACRQWDLFNANFQAETRNSVLAVMSAQYSVFDHQAVTDMIKTDSMDIDTWNTQKTAVFIAIPETNKAFNFLASTFFAIMFEELTHGADAIIQGRREGYSYEDLLHVQFIIDEFANIGRIPNFNEVLASVRSREMSIKIILQAINQLKALYKDDWKTILNNCATLVYLGTNDEDTMKYFSMRAGKQTIDIQNYSESRGRGGSSSTSHQRQGRDLMTPDEVARIGIDEALVFIAKQNVCRDKKTSVNLHPMKDWLADSPSDKNWYDYVRYGSDIEEFLANIEYETVVDLTAELEAEIAKNEAQASNEEVETNQAAMTSEDDAEIASESAFQETVLPIHHEKVVEDELEETEDVLPFAWDED</sequence>
<dbReference type="GO" id="GO:0005886">
    <property type="term" value="C:plasma membrane"/>
    <property type="evidence" value="ECO:0007669"/>
    <property type="project" value="UniProtKB-SubCell"/>
</dbReference>
<protein>
    <submittedName>
        <fullName evidence="9">Conjugal transfer protein TraG</fullName>
    </submittedName>
</protein>
<evidence type="ECO:0000256" key="4">
    <source>
        <dbReference type="ARBA" id="ARBA00022692"/>
    </source>
</evidence>
<dbReference type="RefSeq" id="WP_149561164.1">
    <property type="nucleotide sequence ID" value="NZ_CP040804.1"/>
</dbReference>
<evidence type="ECO:0000256" key="1">
    <source>
        <dbReference type="ARBA" id="ARBA00004651"/>
    </source>
</evidence>
<feature type="region of interest" description="Disordered" evidence="7">
    <location>
        <begin position="496"/>
        <end position="518"/>
    </location>
</feature>
<evidence type="ECO:0000256" key="2">
    <source>
        <dbReference type="ARBA" id="ARBA00008806"/>
    </source>
</evidence>
<dbReference type="SUPFAM" id="SSF52540">
    <property type="entry name" value="P-loop containing nucleoside triphosphate hydrolases"/>
    <property type="match status" value="1"/>
</dbReference>
<dbReference type="Gene3D" id="3.40.50.300">
    <property type="entry name" value="P-loop containing nucleotide triphosphate hydrolases"/>
    <property type="match status" value="1"/>
</dbReference>
<gene>
    <name evidence="9" type="ORF">FHI56_03310</name>
</gene>
<keyword evidence="5 8" id="KW-1133">Transmembrane helix</keyword>
<proteinExistence type="inferred from homology"/>
<organism evidence="9 10">
    <name type="scientific">Streptococcus salivarius</name>
    <dbReference type="NCBI Taxonomy" id="1304"/>
    <lineage>
        <taxon>Bacteria</taxon>
        <taxon>Bacillati</taxon>
        <taxon>Bacillota</taxon>
        <taxon>Bacilli</taxon>
        <taxon>Lactobacillales</taxon>
        <taxon>Streptococcaceae</taxon>
        <taxon>Streptococcus</taxon>
    </lineage>
</organism>
<feature type="compositionally biased region" description="Acidic residues" evidence="7">
    <location>
        <begin position="648"/>
        <end position="664"/>
    </location>
</feature>
<dbReference type="Pfam" id="PF02534">
    <property type="entry name" value="T4SS-DNA_transf"/>
    <property type="match status" value="1"/>
</dbReference>
<comment type="similarity">
    <text evidence="2">Belongs to the VirD4/TraG family.</text>
</comment>
<evidence type="ECO:0000256" key="6">
    <source>
        <dbReference type="ARBA" id="ARBA00023136"/>
    </source>
</evidence>
<dbReference type="AlphaFoldDB" id="A0AB37CJM2"/>
<dbReference type="InterPro" id="IPR051539">
    <property type="entry name" value="T4SS-coupling_protein"/>
</dbReference>
<feature type="compositionally biased region" description="Polar residues" evidence="7">
    <location>
        <begin position="605"/>
        <end position="619"/>
    </location>
</feature>
<evidence type="ECO:0000313" key="9">
    <source>
        <dbReference type="EMBL" id="QEM31963.1"/>
    </source>
</evidence>
<keyword evidence="6 8" id="KW-0472">Membrane</keyword>
<dbReference type="PANTHER" id="PTHR37937">
    <property type="entry name" value="CONJUGATIVE TRANSFER: DNA TRANSPORT"/>
    <property type="match status" value="1"/>
</dbReference>
<evidence type="ECO:0000256" key="7">
    <source>
        <dbReference type="SAM" id="MobiDB-lite"/>
    </source>
</evidence>
<dbReference type="PANTHER" id="PTHR37937:SF1">
    <property type="entry name" value="CONJUGATIVE TRANSFER: DNA TRANSPORT"/>
    <property type="match status" value="1"/>
</dbReference>
<feature type="region of interest" description="Disordered" evidence="7">
    <location>
        <begin position="604"/>
        <end position="634"/>
    </location>
</feature>
<comment type="subcellular location">
    <subcellularLocation>
        <location evidence="1">Cell membrane</location>
        <topology evidence="1">Multi-pass membrane protein</topology>
    </subcellularLocation>
</comment>
<keyword evidence="3" id="KW-1003">Cell membrane</keyword>
<evidence type="ECO:0000256" key="8">
    <source>
        <dbReference type="SAM" id="Phobius"/>
    </source>
</evidence>